<reference evidence="3" key="1">
    <citation type="submission" date="2022-06" db="EMBL/GenBank/DDBJ databases">
        <title>Genomic Encyclopedia of Archaeal and Bacterial Type Strains, Phase II (KMG-II): from individual species to whole genera.</title>
        <authorList>
            <person name="Goeker M."/>
        </authorList>
    </citation>
    <scope>NUCLEOTIDE SEQUENCE</scope>
    <source>
        <strain evidence="3">DSM 43935</strain>
    </source>
</reference>
<dbReference type="Proteomes" id="UP001206128">
    <property type="component" value="Unassembled WGS sequence"/>
</dbReference>
<dbReference type="EMBL" id="JAMTCK010000003">
    <property type="protein sequence ID" value="MCP2164815.1"/>
    <property type="molecule type" value="Genomic_DNA"/>
</dbReference>
<keyword evidence="4" id="KW-1185">Reference proteome</keyword>
<comment type="caution">
    <text evidence="3">The sequence shown here is derived from an EMBL/GenBank/DDBJ whole genome shotgun (WGS) entry which is preliminary data.</text>
</comment>
<evidence type="ECO:0000313" key="4">
    <source>
        <dbReference type="Proteomes" id="UP001206128"/>
    </source>
</evidence>
<sequence length="119" mass="12572">MSANYRYWCGECHYRTPWLTESQGAERQIDHYAQRHPGVPPGGRVEVRQADSGYGCLALVGGLFLLLVLLSTCSSQARSAPLPASPPTAVTTDPAHATALAGGEHAVPHPSRGASPGRP</sequence>
<accession>A0AAE3GB05</accession>
<name>A0AAE3GB05_9PSEU</name>
<proteinExistence type="predicted"/>
<feature type="transmembrane region" description="Helical" evidence="2">
    <location>
        <begin position="52"/>
        <end position="70"/>
    </location>
</feature>
<organism evidence="3 4">
    <name type="scientific">Goodfellowiella coeruleoviolacea</name>
    <dbReference type="NCBI Taxonomy" id="334858"/>
    <lineage>
        <taxon>Bacteria</taxon>
        <taxon>Bacillati</taxon>
        <taxon>Actinomycetota</taxon>
        <taxon>Actinomycetes</taxon>
        <taxon>Pseudonocardiales</taxon>
        <taxon>Pseudonocardiaceae</taxon>
        <taxon>Goodfellowiella</taxon>
    </lineage>
</organism>
<keyword evidence="2" id="KW-0472">Membrane</keyword>
<feature type="region of interest" description="Disordered" evidence="1">
    <location>
        <begin position="77"/>
        <end position="119"/>
    </location>
</feature>
<evidence type="ECO:0000256" key="1">
    <source>
        <dbReference type="SAM" id="MobiDB-lite"/>
    </source>
</evidence>
<evidence type="ECO:0000313" key="3">
    <source>
        <dbReference type="EMBL" id="MCP2164815.1"/>
    </source>
</evidence>
<gene>
    <name evidence="3" type="ORF">LX83_001655</name>
</gene>
<keyword evidence="2" id="KW-0812">Transmembrane</keyword>
<evidence type="ECO:0000256" key="2">
    <source>
        <dbReference type="SAM" id="Phobius"/>
    </source>
</evidence>
<keyword evidence="2" id="KW-1133">Transmembrane helix</keyword>
<dbReference type="RefSeq" id="WP_253768928.1">
    <property type="nucleotide sequence ID" value="NZ_JAMTCK010000003.1"/>
</dbReference>
<protein>
    <submittedName>
        <fullName evidence="3">Uncharacterized protein</fullName>
    </submittedName>
</protein>
<dbReference type="AlphaFoldDB" id="A0AAE3GB05"/>